<evidence type="ECO:0000313" key="7">
    <source>
        <dbReference type="Proteomes" id="UP000178129"/>
    </source>
</evidence>
<keyword evidence="6" id="KW-0540">Nuclease</keyword>
<dbReference type="EMBL" id="FJUW01000004">
    <property type="protein sequence ID" value="CZS90277.1"/>
    <property type="molecule type" value="Genomic_DNA"/>
</dbReference>
<feature type="compositionally biased region" description="Polar residues" evidence="4">
    <location>
        <begin position="442"/>
        <end position="463"/>
    </location>
</feature>
<proteinExistence type="inferred from homology"/>
<comment type="caution">
    <text evidence="6">The sequence shown here is derived from an EMBL/GenBank/DDBJ whole genome shotgun (WGS) entry which is preliminary data.</text>
</comment>
<dbReference type="GO" id="GO:0000213">
    <property type="term" value="F:tRNA-intron lyase activity"/>
    <property type="evidence" value="ECO:0007669"/>
    <property type="project" value="UniProtKB-EC"/>
</dbReference>
<dbReference type="PANTHER" id="PTHR21227">
    <property type="entry name" value="TRNA-SPLICING ENDONUCLEASE SUBUNIT SEN2"/>
    <property type="match status" value="1"/>
</dbReference>
<dbReference type="PANTHER" id="PTHR21227:SF0">
    <property type="entry name" value="TRNA-SPLICING ENDONUCLEASE SUBUNIT SEN2"/>
    <property type="match status" value="1"/>
</dbReference>
<evidence type="ECO:0000256" key="1">
    <source>
        <dbReference type="ARBA" id="ARBA00008078"/>
    </source>
</evidence>
<dbReference type="GO" id="GO:0003676">
    <property type="term" value="F:nucleic acid binding"/>
    <property type="evidence" value="ECO:0007669"/>
    <property type="project" value="InterPro"/>
</dbReference>
<organism evidence="6 7">
    <name type="scientific">Rhynchosporium graminicola</name>
    <dbReference type="NCBI Taxonomy" id="2792576"/>
    <lineage>
        <taxon>Eukaryota</taxon>
        <taxon>Fungi</taxon>
        <taxon>Dikarya</taxon>
        <taxon>Ascomycota</taxon>
        <taxon>Pezizomycotina</taxon>
        <taxon>Leotiomycetes</taxon>
        <taxon>Helotiales</taxon>
        <taxon>Ploettnerulaceae</taxon>
        <taxon>Rhynchosporium</taxon>
    </lineage>
</organism>
<keyword evidence="6" id="KW-0378">Hydrolase</keyword>
<evidence type="ECO:0000256" key="3">
    <source>
        <dbReference type="ARBA" id="ARBA00034031"/>
    </source>
</evidence>
<evidence type="ECO:0000256" key="4">
    <source>
        <dbReference type="SAM" id="MobiDB-lite"/>
    </source>
</evidence>
<dbReference type="GO" id="GO:0000214">
    <property type="term" value="C:tRNA-intron endonuclease complex"/>
    <property type="evidence" value="ECO:0007669"/>
    <property type="project" value="TreeGrafter"/>
</dbReference>
<comment type="similarity">
    <text evidence="1">Belongs to the tRNA-intron endonuclease family.</text>
</comment>
<accession>A0A1E1JWM8</accession>
<dbReference type="Proteomes" id="UP000178129">
    <property type="component" value="Unassembled WGS sequence"/>
</dbReference>
<sequence>MADIAENTTTDKATAPHVTTRTPKPRGIPRSEQLNRLYALPAPLRTFPLPTLVPHNPLSLFHILYVWLSQTIKADEPSHIEPLYQGWFSPETRSVHVTDHGSVRGLWEQGFYGKGNLSRSEPSWLSREKTRLGTKTKITSEEVTRKRRADRQVTKWERARKEREAIDLTLQEEAEAEQSEEIHAIPIDILPLEAPAAAQVASDPKISAEEEIALTNMSSEYKAPVEPSEPLTLSTSLVDLEALPDMTKCFTEDFDEKNSQRFFSSPTGPLELLALPNSLVDIESLADTTECFVEDFDEKFVQRFYSPPTGPLELLALPNSIKSFVPVPSACLDHQNTPDSASSAASLQSHLPDQLEVGPPPPKVHKEQTRTPNALDINSHLDLEDTEIVGGSETNDETADGSDHSEHTTETSDTSTPSISVKESPAALNLKRRKSVRFSPTIEKNTFIQTEPPSPEKATSSATISEEAPLVIKNQEHVQLTLEEAFFLSYALGALQVLNPDTNNPMSNEELFYLARETSYFPPQANLSLSPDDPFMINYVVYHHFRSLGWVLRSGVKFSVDYMLYTRGPVFTHAEFAVLVLPSYTDPYWRSNPFLENYVKGKEQRTWAWLSCINRVITQVKKTLILTYVDIPKPMNAEEERALGIDGVLGQYKVREVVMRRWAANRMRD</sequence>
<feature type="compositionally biased region" description="Basic and acidic residues" evidence="4">
    <location>
        <begin position="401"/>
        <end position="410"/>
    </location>
</feature>
<dbReference type="InterPro" id="IPR011856">
    <property type="entry name" value="tRNA_endonuc-like_dom_sf"/>
</dbReference>
<dbReference type="CDD" id="cd22363">
    <property type="entry name" value="tRNA-intron_lyase_C"/>
    <property type="match status" value="1"/>
</dbReference>
<dbReference type="STRING" id="914237.A0A1E1JWM8"/>
<gene>
    <name evidence="6" type="ORF">RCO7_08607</name>
</gene>
<dbReference type="GO" id="GO:0005737">
    <property type="term" value="C:cytoplasm"/>
    <property type="evidence" value="ECO:0007669"/>
    <property type="project" value="TreeGrafter"/>
</dbReference>
<name>A0A1E1JWM8_9HELO</name>
<dbReference type="EC" id="4.6.1.16" evidence="2"/>
<dbReference type="Gene3D" id="3.40.1350.10">
    <property type="match status" value="1"/>
</dbReference>
<dbReference type="Pfam" id="PF01974">
    <property type="entry name" value="tRNA_int_endo"/>
    <property type="match status" value="1"/>
</dbReference>
<dbReference type="InterPro" id="IPR006676">
    <property type="entry name" value="tRNA_splic"/>
</dbReference>
<dbReference type="InterPro" id="IPR006677">
    <property type="entry name" value="tRNA_intron_Endonuc_cat-like"/>
</dbReference>
<feature type="region of interest" description="Disordered" evidence="4">
    <location>
        <begin position="334"/>
        <end position="463"/>
    </location>
</feature>
<feature type="domain" description="tRNA intron endonuclease catalytic" evidence="5">
    <location>
        <begin position="535"/>
        <end position="630"/>
    </location>
</feature>
<keyword evidence="6" id="KW-0255">Endonuclease</keyword>
<keyword evidence="7" id="KW-1185">Reference proteome</keyword>
<feature type="region of interest" description="Disordered" evidence="4">
    <location>
        <begin position="1"/>
        <end position="31"/>
    </location>
</feature>
<dbReference type="InParanoid" id="A0A1E1JWM8"/>
<dbReference type="GO" id="GO:0000379">
    <property type="term" value="P:tRNA-type intron splice site recognition and cleavage"/>
    <property type="evidence" value="ECO:0007669"/>
    <property type="project" value="TreeGrafter"/>
</dbReference>
<dbReference type="AlphaFoldDB" id="A0A1E1JWM8"/>
<evidence type="ECO:0000256" key="2">
    <source>
        <dbReference type="ARBA" id="ARBA00012573"/>
    </source>
</evidence>
<evidence type="ECO:0000313" key="6">
    <source>
        <dbReference type="EMBL" id="CZS90277.1"/>
    </source>
</evidence>
<evidence type="ECO:0000259" key="5">
    <source>
        <dbReference type="Pfam" id="PF01974"/>
    </source>
</evidence>
<feature type="compositionally biased region" description="Polar residues" evidence="4">
    <location>
        <begin position="1"/>
        <end position="22"/>
    </location>
</feature>
<dbReference type="FunFam" id="3.40.1350.10:FF:000007">
    <property type="entry name" value="tRNA-splicing endonuclease subunit Sen2"/>
    <property type="match status" value="1"/>
</dbReference>
<dbReference type="SUPFAM" id="SSF53032">
    <property type="entry name" value="tRNA-intron endonuclease catalytic domain-like"/>
    <property type="match status" value="1"/>
</dbReference>
<protein>
    <recommendedName>
        <fullName evidence="2">tRNA-intron lyase</fullName>
        <ecNumber evidence="2">4.6.1.16</ecNumber>
    </recommendedName>
</protein>
<dbReference type="InterPro" id="IPR036167">
    <property type="entry name" value="tRNA_intron_Endo_cat-like_sf"/>
</dbReference>
<reference evidence="7" key="1">
    <citation type="submission" date="2016-03" db="EMBL/GenBank/DDBJ databases">
        <authorList>
            <person name="Ploux O."/>
        </authorList>
    </citation>
    <scope>NUCLEOTIDE SEQUENCE [LARGE SCALE GENOMIC DNA]</scope>
    <source>
        <strain evidence="7">UK7</strain>
    </source>
</reference>
<comment type="catalytic activity">
    <reaction evidence="3">
        <text>pretRNA = a 3'-half-tRNA molecule with a 5'-OH end + a 5'-half-tRNA molecule with a 2',3'-cyclic phosphate end + an intron with a 2',3'-cyclic phosphate and a 5'-hydroxyl terminus.</text>
        <dbReference type="EC" id="4.6.1.16"/>
    </reaction>
</comment>
<dbReference type="FunCoup" id="A0A1E1JWM8">
    <property type="interactions" value="61"/>
</dbReference>